<evidence type="ECO:0000313" key="5">
    <source>
        <dbReference type="EMBL" id="GAA5527975.1"/>
    </source>
</evidence>
<comment type="cofactor">
    <cofactor evidence="1 3">
        <name>pyridoxal 5'-phosphate</name>
        <dbReference type="ChEBI" id="CHEBI:597326"/>
    </cofactor>
</comment>
<keyword evidence="3 5" id="KW-0032">Aminotransferase</keyword>
<keyword evidence="2" id="KW-0663">Pyridoxal phosphate</keyword>
<dbReference type="EC" id="2.6.1.-" evidence="3"/>
<evidence type="ECO:0000256" key="3">
    <source>
        <dbReference type="RuleBase" id="RU000481"/>
    </source>
</evidence>
<dbReference type="InterPro" id="IPR004838">
    <property type="entry name" value="NHTrfase_class1_PyrdxlP-BS"/>
</dbReference>
<evidence type="ECO:0000256" key="2">
    <source>
        <dbReference type="ARBA" id="ARBA00022898"/>
    </source>
</evidence>
<organism evidence="5 6">
    <name type="scientific">Herpetosiphon gulosus</name>
    <dbReference type="NCBI Taxonomy" id="1973496"/>
    <lineage>
        <taxon>Bacteria</taxon>
        <taxon>Bacillati</taxon>
        <taxon>Chloroflexota</taxon>
        <taxon>Chloroflexia</taxon>
        <taxon>Herpetosiphonales</taxon>
        <taxon>Herpetosiphonaceae</taxon>
        <taxon>Herpetosiphon</taxon>
    </lineage>
</organism>
<dbReference type="PROSITE" id="PS00105">
    <property type="entry name" value="AA_TRANSFER_CLASS_1"/>
    <property type="match status" value="1"/>
</dbReference>
<feature type="domain" description="Aminotransferase class I/classII large" evidence="4">
    <location>
        <begin position="26"/>
        <end position="196"/>
    </location>
</feature>
<dbReference type="Gene3D" id="3.90.1150.10">
    <property type="entry name" value="Aspartate Aminotransferase, domain 1"/>
    <property type="match status" value="2"/>
</dbReference>
<reference evidence="5 6" key="1">
    <citation type="submission" date="2024-02" db="EMBL/GenBank/DDBJ databases">
        <title>Herpetosiphon gulosus NBRC 112829.</title>
        <authorList>
            <person name="Ichikawa N."/>
            <person name="Katano-Makiyama Y."/>
            <person name="Hidaka K."/>
        </authorList>
    </citation>
    <scope>NUCLEOTIDE SEQUENCE [LARGE SCALE GENOMIC DNA]</scope>
    <source>
        <strain evidence="5 6">NBRC 112829</strain>
    </source>
</reference>
<dbReference type="PANTHER" id="PTHR42885:SF1">
    <property type="entry name" value="THREONINE-PHOSPHATE DECARBOXYLASE"/>
    <property type="match status" value="1"/>
</dbReference>
<dbReference type="CDD" id="cd00609">
    <property type="entry name" value="AAT_like"/>
    <property type="match status" value="1"/>
</dbReference>
<dbReference type="InterPro" id="IPR015424">
    <property type="entry name" value="PyrdxlP-dep_Trfase"/>
</dbReference>
<evidence type="ECO:0000313" key="6">
    <source>
        <dbReference type="Proteomes" id="UP001428290"/>
    </source>
</evidence>
<dbReference type="SUPFAM" id="SSF53383">
    <property type="entry name" value="PLP-dependent transferases"/>
    <property type="match status" value="1"/>
</dbReference>
<name>A0ABP9WXP4_9CHLR</name>
<dbReference type="Pfam" id="PF00155">
    <property type="entry name" value="Aminotran_1_2"/>
    <property type="match status" value="2"/>
</dbReference>
<comment type="caution">
    <text evidence="5">The sequence shown here is derived from an EMBL/GenBank/DDBJ whole genome shotgun (WGS) entry which is preliminary data.</text>
</comment>
<accession>A0ABP9WXP4</accession>
<protein>
    <recommendedName>
        <fullName evidence="3">Aminotransferase</fullName>
        <ecNumber evidence="3">2.6.1.-</ecNumber>
    </recommendedName>
</protein>
<comment type="similarity">
    <text evidence="3">Belongs to the class-I pyridoxal-phosphate-dependent aminotransferase family.</text>
</comment>
<evidence type="ECO:0000259" key="4">
    <source>
        <dbReference type="Pfam" id="PF00155"/>
    </source>
</evidence>
<gene>
    <name evidence="5" type="primary">hisC_1</name>
    <name evidence="5" type="ORF">Hgul01_01768</name>
</gene>
<dbReference type="Proteomes" id="UP001428290">
    <property type="component" value="Unassembled WGS sequence"/>
</dbReference>
<dbReference type="GO" id="GO:0008483">
    <property type="term" value="F:transaminase activity"/>
    <property type="evidence" value="ECO:0007669"/>
    <property type="project" value="UniProtKB-KW"/>
</dbReference>
<sequence length="404" mass="44744">MQHPIHGAIDYAELQQRGLAANQIDDFSSNVNPLGTPSFVREALATIDLAHYPDRQSLALRAALAKHHACEIEQILIGNGSNELIHLIARALLQPNDAVLLIEPTFGEYAYASSLAGAQLLHYRATAETGFAIDVVACCHLINQYRPRLIWLCNPNNPTGMYLDSEAIEQLQAACAAVEGYLVLDLAYADLGVRGQGLGRRGQESQYIRILTEEEQVRGQGSEVREQGDGVKKWGADWYGHQLSDPQPPTPSPHNIIQLYSLTKSYALAGLRLGYLMAEPTIIASLQRWQPQWSVNSLAQAAGLAICQHPRWLNQNLAQWWAWSKQLRQSLSQLGLNVLPSCLPFFLVEVANAQQTRSALLDHACLVRDCSSFGLPQFVRIAPRQPAANQRLITAWRCVCSPLF</sequence>
<dbReference type="PANTHER" id="PTHR42885">
    <property type="entry name" value="HISTIDINOL-PHOSPHATE AMINOTRANSFERASE-RELATED"/>
    <property type="match status" value="1"/>
</dbReference>
<dbReference type="RefSeq" id="WP_345721582.1">
    <property type="nucleotide sequence ID" value="NZ_BAABRU010000005.1"/>
</dbReference>
<dbReference type="Gene3D" id="3.40.640.10">
    <property type="entry name" value="Type I PLP-dependent aspartate aminotransferase-like (Major domain)"/>
    <property type="match status" value="2"/>
</dbReference>
<evidence type="ECO:0000256" key="1">
    <source>
        <dbReference type="ARBA" id="ARBA00001933"/>
    </source>
</evidence>
<dbReference type="InterPro" id="IPR004839">
    <property type="entry name" value="Aminotransferase_I/II_large"/>
</dbReference>
<dbReference type="InterPro" id="IPR015421">
    <property type="entry name" value="PyrdxlP-dep_Trfase_major"/>
</dbReference>
<dbReference type="EMBL" id="BAABRU010000005">
    <property type="protein sequence ID" value="GAA5527975.1"/>
    <property type="molecule type" value="Genomic_DNA"/>
</dbReference>
<keyword evidence="3" id="KW-0808">Transferase</keyword>
<proteinExistence type="inferred from homology"/>
<keyword evidence="6" id="KW-1185">Reference proteome</keyword>
<feature type="domain" description="Aminotransferase class I/classII large" evidence="4">
    <location>
        <begin position="255"/>
        <end position="394"/>
    </location>
</feature>
<dbReference type="InterPro" id="IPR015422">
    <property type="entry name" value="PyrdxlP-dep_Trfase_small"/>
</dbReference>